<proteinExistence type="predicted"/>
<gene>
    <name evidence="2" type="ORF">P4G45_14375</name>
    <name evidence="3" type="ORF">P8936_15330</name>
</gene>
<evidence type="ECO:0000313" key="2">
    <source>
        <dbReference type="EMBL" id="XBH09661.1"/>
    </source>
</evidence>
<feature type="transmembrane region" description="Helical" evidence="1">
    <location>
        <begin position="126"/>
        <end position="150"/>
    </location>
</feature>
<feature type="transmembrane region" description="Helical" evidence="1">
    <location>
        <begin position="294"/>
        <end position="317"/>
    </location>
</feature>
<keyword evidence="1" id="KW-0812">Transmembrane</keyword>
<dbReference type="EMBL" id="CP121194">
    <property type="protein sequence ID" value="XBH09661.1"/>
    <property type="molecule type" value="Genomic_DNA"/>
</dbReference>
<keyword evidence="1" id="KW-0472">Membrane</keyword>
<reference evidence="3" key="1">
    <citation type="submission" date="2023-03" db="EMBL/GenBank/DDBJ databases">
        <title>Edaphobacter sp.</title>
        <authorList>
            <person name="Huber K.J."/>
            <person name="Papendorf J."/>
            <person name="Pilke C."/>
            <person name="Bunk B."/>
            <person name="Sproeer C."/>
            <person name="Pester M."/>
        </authorList>
    </citation>
    <scope>NUCLEOTIDE SEQUENCE</scope>
    <source>
        <strain evidence="2">DSM 109919</strain>
        <strain evidence="3">DSM 109920</strain>
    </source>
</reference>
<protein>
    <submittedName>
        <fullName evidence="3">Uncharacterized protein</fullName>
    </submittedName>
</protein>
<dbReference type="AlphaFoldDB" id="A0AAU7D6V1"/>
<dbReference type="EMBL" id="CP121195">
    <property type="protein sequence ID" value="XBH13047.1"/>
    <property type="molecule type" value="Genomic_DNA"/>
</dbReference>
<feature type="transmembrane region" description="Helical" evidence="1">
    <location>
        <begin position="253"/>
        <end position="274"/>
    </location>
</feature>
<accession>A0AAU7D6V1</accession>
<feature type="transmembrane region" description="Helical" evidence="1">
    <location>
        <begin position="87"/>
        <end position="106"/>
    </location>
</feature>
<name>A0AAU7D6V1_9BACT</name>
<dbReference type="RefSeq" id="WP_348267169.1">
    <property type="nucleotide sequence ID" value="NZ_CP121194.1"/>
</dbReference>
<accession>A0AAU7CYD3</accession>
<feature type="transmembrane region" description="Helical" evidence="1">
    <location>
        <begin position="61"/>
        <end position="80"/>
    </location>
</feature>
<organism evidence="3">
    <name type="scientific">Edaphobacter paludis</name>
    <dbReference type="NCBI Taxonomy" id="3035702"/>
    <lineage>
        <taxon>Bacteria</taxon>
        <taxon>Pseudomonadati</taxon>
        <taxon>Acidobacteriota</taxon>
        <taxon>Terriglobia</taxon>
        <taxon>Terriglobales</taxon>
        <taxon>Acidobacteriaceae</taxon>
        <taxon>Edaphobacter</taxon>
    </lineage>
</organism>
<keyword evidence="1" id="KW-1133">Transmembrane helix</keyword>
<feature type="transmembrane region" description="Helical" evidence="1">
    <location>
        <begin position="228"/>
        <end position="246"/>
    </location>
</feature>
<sequence>MISDEELSLQRPMHDLEIVRNDIREGRFQRSLSLLTAFSSLMSGLEVGYEHYRGSYSQRVMYTPVILSAALTGAGVAGFFNRWAARTVLRAVSAFTLVDSAIGFYFHVRGVQRKPGGWRLPMVNMIMGPPIFAPLLFGTSAYLGLIASFLRREDSPRLLKNASPEHLDTGLTRVLPRKLSREVLSVEQDMREGRFQRQMAIATGISALLSGFEAWYSHYKNNFRYKAQWTPVILAPMLAASAFGAVKSRKVATTVLPALSVLSCADAAAGFFYHARGVLRRPGGRKHIVYNIMYGPPIFAPLLFGAAGMLGILASMLGRRRR</sequence>
<dbReference type="KEGG" id="epl:P4G45_14375"/>
<evidence type="ECO:0000313" key="3">
    <source>
        <dbReference type="EMBL" id="XBH13047.1"/>
    </source>
</evidence>
<evidence type="ECO:0000256" key="1">
    <source>
        <dbReference type="SAM" id="Phobius"/>
    </source>
</evidence>
<feature type="transmembrane region" description="Helical" evidence="1">
    <location>
        <begin position="199"/>
        <end position="216"/>
    </location>
</feature>